<sequence length="64" mass="7281">MHTEVPIYKMEQKVAARILGRIAQNHAEKVICQDCEKVMLFTFARHDGVELCVCGGDFLMLNNN</sequence>
<evidence type="ECO:0000313" key="2">
    <source>
        <dbReference type="Proteomes" id="UP000240987"/>
    </source>
</evidence>
<name>A0A2T3J981_9GAMM</name>
<dbReference type="RefSeq" id="WP_107244787.1">
    <property type="nucleotide sequence ID" value="NZ_PYMJ01000031.1"/>
</dbReference>
<dbReference type="OrthoDB" id="5886871at2"/>
<proteinExistence type="predicted"/>
<gene>
    <name evidence="1" type="ORF">C9J12_22695</name>
</gene>
<organism evidence="1 2">
    <name type="scientific">Photobacterium frigidiphilum</name>
    <dbReference type="NCBI Taxonomy" id="264736"/>
    <lineage>
        <taxon>Bacteria</taxon>
        <taxon>Pseudomonadati</taxon>
        <taxon>Pseudomonadota</taxon>
        <taxon>Gammaproteobacteria</taxon>
        <taxon>Vibrionales</taxon>
        <taxon>Vibrionaceae</taxon>
        <taxon>Photobacterium</taxon>
    </lineage>
</organism>
<reference evidence="1 2" key="1">
    <citation type="submission" date="2018-01" db="EMBL/GenBank/DDBJ databases">
        <title>Whole genome sequencing of Histamine producing bacteria.</title>
        <authorList>
            <person name="Butler K."/>
        </authorList>
    </citation>
    <scope>NUCLEOTIDE SEQUENCE [LARGE SCALE GENOMIC DNA]</scope>
    <source>
        <strain evidence="1 2">JCM 12947</strain>
    </source>
</reference>
<protein>
    <submittedName>
        <fullName evidence="1">Uncharacterized protein</fullName>
    </submittedName>
</protein>
<comment type="caution">
    <text evidence="1">The sequence shown here is derived from an EMBL/GenBank/DDBJ whole genome shotgun (WGS) entry which is preliminary data.</text>
</comment>
<dbReference type="Proteomes" id="UP000240987">
    <property type="component" value="Unassembled WGS sequence"/>
</dbReference>
<dbReference type="AlphaFoldDB" id="A0A2T3J981"/>
<accession>A0A2T3J981</accession>
<evidence type="ECO:0000313" key="1">
    <source>
        <dbReference type="EMBL" id="PSU45378.1"/>
    </source>
</evidence>
<dbReference type="EMBL" id="PYMJ01000031">
    <property type="protein sequence ID" value="PSU45378.1"/>
    <property type="molecule type" value="Genomic_DNA"/>
</dbReference>
<keyword evidence="2" id="KW-1185">Reference proteome</keyword>